<feature type="region of interest" description="Disordered" evidence="2">
    <location>
        <begin position="296"/>
        <end position="320"/>
    </location>
</feature>
<reference evidence="3 4" key="1">
    <citation type="journal article" date="2020" name="IScience">
        <title>Genome Sequencing of the Endangered Kingdonia uniflora (Circaeasteraceae, Ranunculales) Reveals Potential Mechanisms of Evolutionary Specialization.</title>
        <authorList>
            <person name="Sun Y."/>
            <person name="Deng T."/>
            <person name="Zhang A."/>
            <person name="Moore M.J."/>
            <person name="Landis J.B."/>
            <person name="Lin N."/>
            <person name="Zhang H."/>
            <person name="Zhang X."/>
            <person name="Huang J."/>
            <person name="Zhang X."/>
            <person name="Sun H."/>
            <person name="Wang H."/>
        </authorList>
    </citation>
    <scope>NUCLEOTIDE SEQUENCE [LARGE SCALE GENOMIC DNA]</scope>
    <source>
        <strain evidence="3">TB1705</strain>
        <tissue evidence="3">Leaf</tissue>
    </source>
</reference>
<sequence>MSLFDHFGREKNELKEVIANLKIQRDKRVHYEIPEFQRVNQRQAMASQVENPDKRSLSSAIGDGHELPTIAGLADFPPPNTLGMTQKFRRLRMANKELLIYKKVAKLISDVMVLLASSLTEASIPVKNKKHKVEVVKDDLGEDNGDHAPLAWRKAHQNDGSYQNWLAVVAVYRDVQKHCYQLALTDPGMLEEIFQEQAAKMVETHSSTKITLKKENEDLKSRLDGLAAEAEKDKEKVVKMVRAIVSDIALGLTGKYQATIFSSKVEEENTEDDKEQIDLCALPTNVANIQSVNALGDGGKTPEVVAEKVSPQEVETTNGR</sequence>
<feature type="coiled-coil region" evidence="1">
    <location>
        <begin position="209"/>
        <end position="236"/>
    </location>
</feature>
<keyword evidence="4" id="KW-1185">Reference proteome</keyword>
<evidence type="ECO:0000256" key="1">
    <source>
        <dbReference type="SAM" id="Coils"/>
    </source>
</evidence>
<gene>
    <name evidence="3" type="ORF">GIB67_025580</name>
</gene>
<proteinExistence type="predicted"/>
<accession>A0A7J7M0F5</accession>
<protein>
    <submittedName>
        <fullName evidence="3">Uncharacterized protein</fullName>
    </submittedName>
</protein>
<dbReference type="AlphaFoldDB" id="A0A7J7M0F5"/>
<comment type="caution">
    <text evidence="3">The sequence shown here is derived from an EMBL/GenBank/DDBJ whole genome shotgun (WGS) entry which is preliminary data.</text>
</comment>
<dbReference type="EMBL" id="JACGCM010001848">
    <property type="protein sequence ID" value="KAF6148361.1"/>
    <property type="molecule type" value="Genomic_DNA"/>
</dbReference>
<evidence type="ECO:0000313" key="3">
    <source>
        <dbReference type="EMBL" id="KAF6148361.1"/>
    </source>
</evidence>
<evidence type="ECO:0000313" key="4">
    <source>
        <dbReference type="Proteomes" id="UP000541444"/>
    </source>
</evidence>
<keyword evidence="1" id="KW-0175">Coiled coil</keyword>
<evidence type="ECO:0000256" key="2">
    <source>
        <dbReference type="SAM" id="MobiDB-lite"/>
    </source>
</evidence>
<organism evidence="3 4">
    <name type="scientific">Kingdonia uniflora</name>
    <dbReference type="NCBI Taxonomy" id="39325"/>
    <lineage>
        <taxon>Eukaryota</taxon>
        <taxon>Viridiplantae</taxon>
        <taxon>Streptophyta</taxon>
        <taxon>Embryophyta</taxon>
        <taxon>Tracheophyta</taxon>
        <taxon>Spermatophyta</taxon>
        <taxon>Magnoliopsida</taxon>
        <taxon>Ranunculales</taxon>
        <taxon>Circaeasteraceae</taxon>
        <taxon>Kingdonia</taxon>
    </lineage>
</organism>
<name>A0A7J7M0F5_9MAGN</name>
<dbReference type="Proteomes" id="UP000541444">
    <property type="component" value="Unassembled WGS sequence"/>
</dbReference>